<protein>
    <submittedName>
        <fullName evidence="2">Uncharacterized protein</fullName>
    </submittedName>
</protein>
<dbReference type="Proteomes" id="UP000663846">
    <property type="component" value="Unassembled WGS sequence"/>
</dbReference>
<proteinExistence type="predicted"/>
<name>A0A8H2WT16_9AGAM</name>
<feature type="chain" id="PRO_5034672465" evidence="1">
    <location>
        <begin position="20"/>
        <end position="236"/>
    </location>
</feature>
<reference evidence="2" key="1">
    <citation type="submission" date="2021-01" db="EMBL/GenBank/DDBJ databases">
        <authorList>
            <person name="Kaushik A."/>
        </authorList>
    </citation>
    <scope>NUCLEOTIDE SEQUENCE</scope>
    <source>
        <strain evidence="2">AG1-1C</strain>
    </source>
</reference>
<keyword evidence="1" id="KW-0732">Signal</keyword>
<organism evidence="2 3">
    <name type="scientific">Rhizoctonia solani</name>
    <dbReference type="NCBI Taxonomy" id="456999"/>
    <lineage>
        <taxon>Eukaryota</taxon>
        <taxon>Fungi</taxon>
        <taxon>Dikarya</taxon>
        <taxon>Basidiomycota</taxon>
        <taxon>Agaricomycotina</taxon>
        <taxon>Agaricomycetes</taxon>
        <taxon>Cantharellales</taxon>
        <taxon>Ceratobasidiaceae</taxon>
        <taxon>Rhizoctonia</taxon>
    </lineage>
</organism>
<evidence type="ECO:0000256" key="1">
    <source>
        <dbReference type="SAM" id="SignalP"/>
    </source>
</evidence>
<accession>A0A8H2WT16</accession>
<dbReference type="AlphaFoldDB" id="A0A8H2WT16"/>
<comment type="caution">
    <text evidence="2">The sequence shown here is derived from an EMBL/GenBank/DDBJ whole genome shotgun (WGS) entry which is preliminary data.</text>
</comment>
<evidence type="ECO:0000313" key="2">
    <source>
        <dbReference type="EMBL" id="CAE6404635.1"/>
    </source>
</evidence>
<sequence>MFFTRFVVTALSFGAMSIAAPIGVPGAALPVDGLLPGGSSLPVVGSKLPLDTSNPLDTSKLPLPISGGSVPSLGGGLGGTNLHLVGRSDSTYAGALDNLGGVAGGLLGNLNGAKGLDVSQLVPLLGNLNGALNGVNLALAPVQGLGVDSLLAGNSLSAVTGKTKSVLTLVGGVLNKVQSMELTSEAKDVLSNTVKLLGDMTGGLAVVPQVQEVAKGCLGGVLGSLGGLLGGLGLGL</sequence>
<dbReference type="EMBL" id="CAJMWS010000307">
    <property type="protein sequence ID" value="CAE6404635.1"/>
    <property type="molecule type" value="Genomic_DNA"/>
</dbReference>
<evidence type="ECO:0000313" key="3">
    <source>
        <dbReference type="Proteomes" id="UP000663846"/>
    </source>
</evidence>
<feature type="signal peptide" evidence="1">
    <location>
        <begin position="1"/>
        <end position="19"/>
    </location>
</feature>
<gene>
    <name evidence="2" type="ORF">RDB_LOCUS59828</name>
</gene>